<dbReference type="InterPro" id="IPR011991">
    <property type="entry name" value="ArsR-like_HTH"/>
</dbReference>
<evidence type="ECO:0000256" key="3">
    <source>
        <dbReference type="ARBA" id="ARBA00023163"/>
    </source>
</evidence>
<dbReference type="InterPro" id="IPR036390">
    <property type="entry name" value="WH_DNA-bd_sf"/>
</dbReference>
<comment type="caution">
    <text evidence="6">The sequence shown here is derived from an EMBL/GenBank/DDBJ whole genome shotgun (WGS) entry which is preliminary data.</text>
</comment>
<dbReference type="EMBL" id="SGXD01000003">
    <property type="protein sequence ID" value="RZS87317.1"/>
    <property type="molecule type" value="Genomic_DNA"/>
</dbReference>
<dbReference type="GO" id="GO:0003700">
    <property type="term" value="F:DNA-binding transcription factor activity"/>
    <property type="evidence" value="ECO:0007669"/>
    <property type="project" value="InterPro"/>
</dbReference>
<feature type="compositionally biased region" description="Low complexity" evidence="4">
    <location>
        <begin position="155"/>
        <end position="169"/>
    </location>
</feature>
<dbReference type="InterPro" id="IPR023187">
    <property type="entry name" value="Tscrpt_reg_MarR-type_CS"/>
</dbReference>
<protein>
    <submittedName>
        <fullName evidence="6">DNA-binding MarR family transcriptional regulator</fullName>
    </submittedName>
</protein>
<dbReference type="RefSeq" id="WP_130493451.1">
    <property type="nucleotide sequence ID" value="NZ_SGXD01000003.1"/>
</dbReference>
<dbReference type="OrthoDB" id="69852at2"/>
<proteinExistence type="predicted"/>
<dbReference type="SUPFAM" id="SSF46785">
    <property type="entry name" value="Winged helix' DNA-binding domain"/>
    <property type="match status" value="1"/>
</dbReference>
<feature type="region of interest" description="Disordered" evidence="4">
    <location>
        <begin position="152"/>
        <end position="178"/>
    </location>
</feature>
<keyword evidence="3" id="KW-0804">Transcription</keyword>
<dbReference type="PROSITE" id="PS01117">
    <property type="entry name" value="HTH_MARR_1"/>
    <property type="match status" value="1"/>
</dbReference>
<dbReference type="Proteomes" id="UP000293638">
    <property type="component" value="Unassembled WGS sequence"/>
</dbReference>
<dbReference type="InterPro" id="IPR000835">
    <property type="entry name" value="HTH_MarR-typ"/>
</dbReference>
<dbReference type="InterPro" id="IPR036388">
    <property type="entry name" value="WH-like_DNA-bd_sf"/>
</dbReference>
<evidence type="ECO:0000313" key="7">
    <source>
        <dbReference type="Proteomes" id="UP000293638"/>
    </source>
</evidence>
<feature type="domain" description="HTH marR-type" evidence="5">
    <location>
        <begin position="15"/>
        <end position="150"/>
    </location>
</feature>
<dbReference type="CDD" id="cd00090">
    <property type="entry name" value="HTH_ARSR"/>
    <property type="match status" value="1"/>
</dbReference>
<dbReference type="GO" id="GO:0003677">
    <property type="term" value="F:DNA binding"/>
    <property type="evidence" value="ECO:0007669"/>
    <property type="project" value="UniProtKB-KW"/>
</dbReference>
<dbReference type="InterPro" id="IPR039422">
    <property type="entry name" value="MarR/SlyA-like"/>
</dbReference>
<dbReference type="PANTHER" id="PTHR33164">
    <property type="entry name" value="TRANSCRIPTIONAL REGULATOR, MARR FAMILY"/>
    <property type="match status" value="1"/>
</dbReference>
<evidence type="ECO:0000256" key="2">
    <source>
        <dbReference type="ARBA" id="ARBA00023125"/>
    </source>
</evidence>
<dbReference type="Pfam" id="PF12802">
    <property type="entry name" value="MarR_2"/>
    <property type="match status" value="1"/>
</dbReference>
<dbReference type="PROSITE" id="PS50995">
    <property type="entry name" value="HTH_MARR_2"/>
    <property type="match status" value="1"/>
</dbReference>
<dbReference type="Gene3D" id="1.10.10.10">
    <property type="entry name" value="Winged helix-like DNA-binding domain superfamily/Winged helix DNA-binding domain"/>
    <property type="match status" value="1"/>
</dbReference>
<dbReference type="PRINTS" id="PR00598">
    <property type="entry name" value="HTHMARR"/>
</dbReference>
<organism evidence="6 7">
    <name type="scientific">Motilibacter rhizosphaerae</name>
    <dbReference type="NCBI Taxonomy" id="598652"/>
    <lineage>
        <taxon>Bacteria</taxon>
        <taxon>Bacillati</taxon>
        <taxon>Actinomycetota</taxon>
        <taxon>Actinomycetes</taxon>
        <taxon>Motilibacterales</taxon>
        <taxon>Motilibacteraceae</taxon>
        <taxon>Motilibacter</taxon>
    </lineage>
</organism>
<evidence type="ECO:0000256" key="4">
    <source>
        <dbReference type="SAM" id="MobiDB-lite"/>
    </source>
</evidence>
<evidence type="ECO:0000313" key="6">
    <source>
        <dbReference type="EMBL" id="RZS87317.1"/>
    </source>
</evidence>
<evidence type="ECO:0000259" key="5">
    <source>
        <dbReference type="PROSITE" id="PS50995"/>
    </source>
</evidence>
<dbReference type="SMART" id="SM00347">
    <property type="entry name" value="HTH_MARR"/>
    <property type="match status" value="1"/>
</dbReference>
<dbReference type="GO" id="GO:0006950">
    <property type="term" value="P:response to stress"/>
    <property type="evidence" value="ECO:0007669"/>
    <property type="project" value="TreeGrafter"/>
</dbReference>
<dbReference type="AlphaFoldDB" id="A0A4V2F4E4"/>
<keyword evidence="1" id="KW-0805">Transcription regulation</keyword>
<dbReference type="PANTHER" id="PTHR33164:SF43">
    <property type="entry name" value="HTH-TYPE TRANSCRIPTIONAL REPRESSOR YETL"/>
    <property type="match status" value="1"/>
</dbReference>
<reference evidence="6 7" key="1">
    <citation type="submission" date="2019-02" db="EMBL/GenBank/DDBJ databases">
        <title>Genomic Encyclopedia of Type Strains, Phase IV (KMG-IV): sequencing the most valuable type-strain genomes for metagenomic binning, comparative biology and taxonomic classification.</title>
        <authorList>
            <person name="Goeker M."/>
        </authorList>
    </citation>
    <scope>NUCLEOTIDE SEQUENCE [LARGE SCALE GENOMIC DNA]</scope>
    <source>
        <strain evidence="6 7">DSM 45622</strain>
    </source>
</reference>
<keyword evidence="2 6" id="KW-0238">DNA-binding</keyword>
<sequence length="178" mass="18835">MAQATSTSTPLETPVEGLESTVEGVVTALYGSLRTLKRAGSETGVDGAASFVLHYLLAKGAVRPSELAAEMCLDGSTVSRHLQALERLDLVSRERDPADGRAFRVTCTEAGRAAHAASIAARTAMLTSAVESWDPTDLSQLEQLLRRLADDLAKAPTTRTTTPVATTPVSDRETGDPR</sequence>
<keyword evidence="7" id="KW-1185">Reference proteome</keyword>
<gene>
    <name evidence="6" type="ORF">EV189_2742</name>
</gene>
<evidence type="ECO:0000256" key="1">
    <source>
        <dbReference type="ARBA" id="ARBA00023015"/>
    </source>
</evidence>
<accession>A0A4V2F4E4</accession>
<name>A0A4V2F4E4_9ACTN</name>